<feature type="domain" description="Cation/H+ exchanger transmembrane" evidence="6">
    <location>
        <begin position="14"/>
        <end position="397"/>
    </location>
</feature>
<feature type="transmembrane region" description="Helical" evidence="5">
    <location>
        <begin position="202"/>
        <end position="220"/>
    </location>
</feature>
<dbReference type="EMBL" id="JBHUHV010000018">
    <property type="protein sequence ID" value="MFD2066321.1"/>
    <property type="molecule type" value="Genomic_DNA"/>
</dbReference>
<evidence type="ECO:0000256" key="4">
    <source>
        <dbReference type="ARBA" id="ARBA00023136"/>
    </source>
</evidence>
<dbReference type="PANTHER" id="PTHR31382">
    <property type="entry name" value="NA(+)/H(+) ANTIPORTER"/>
    <property type="match status" value="1"/>
</dbReference>
<feature type="transmembrane region" description="Helical" evidence="5">
    <location>
        <begin position="309"/>
        <end position="333"/>
    </location>
</feature>
<dbReference type="Pfam" id="PF00999">
    <property type="entry name" value="Na_H_Exchanger"/>
    <property type="match status" value="1"/>
</dbReference>
<feature type="transmembrane region" description="Helical" evidence="5">
    <location>
        <begin position="232"/>
        <end position="250"/>
    </location>
</feature>
<evidence type="ECO:0000256" key="2">
    <source>
        <dbReference type="ARBA" id="ARBA00022692"/>
    </source>
</evidence>
<feature type="transmembrane region" description="Helical" evidence="5">
    <location>
        <begin position="95"/>
        <end position="117"/>
    </location>
</feature>
<dbReference type="PANTHER" id="PTHR31382:SF1">
    <property type="entry name" value="SODIUM ION_PROTON EXCHANGER (EUROFUNG)"/>
    <property type="match status" value="1"/>
</dbReference>
<dbReference type="InterPro" id="IPR006153">
    <property type="entry name" value="Cation/H_exchanger_TM"/>
</dbReference>
<keyword evidence="3 5" id="KW-1133">Transmembrane helix</keyword>
<organism evidence="7 8">
    <name type="scientific">Pontibacter silvestris</name>
    <dbReference type="NCBI Taxonomy" id="2305183"/>
    <lineage>
        <taxon>Bacteria</taxon>
        <taxon>Pseudomonadati</taxon>
        <taxon>Bacteroidota</taxon>
        <taxon>Cytophagia</taxon>
        <taxon>Cytophagales</taxon>
        <taxon>Hymenobacteraceae</taxon>
        <taxon>Pontibacter</taxon>
    </lineage>
</organism>
<comment type="caution">
    <text evidence="7">The sequence shown here is derived from an EMBL/GenBank/DDBJ whole genome shotgun (WGS) entry which is preliminary data.</text>
</comment>
<gene>
    <name evidence="7" type="ORF">ACFSKU_05450</name>
</gene>
<feature type="transmembrane region" description="Helical" evidence="5">
    <location>
        <begin position="345"/>
        <end position="363"/>
    </location>
</feature>
<dbReference type="Proteomes" id="UP001597369">
    <property type="component" value="Unassembled WGS sequence"/>
</dbReference>
<proteinExistence type="predicted"/>
<evidence type="ECO:0000256" key="1">
    <source>
        <dbReference type="ARBA" id="ARBA00004141"/>
    </source>
</evidence>
<dbReference type="RefSeq" id="WP_229961135.1">
    <property type="nucleotide sequence ID" value="NZ_JAJJWI010000010.1"/>
</dbReference>
<accession>A0ABW4WVW8</accession>
<name>A0ABW4WVW8_9BACT</name>
<feature type="transmembrane region" description="Helical" evidence="5">
    <location>
        <begin position="29"/>
        <end position="51"/>
    </location>
</feature>
<feature type="transmembrane region" description="Helical" evidence="5">
    <location>
        <begin position="375"/>
        <end position="397"/>
    </location>
</feature>
<sequence length="414" mass="45856">MKDFILALACTSFLVLVMGFIYKKIKRSFLSEPIIALAMGIVLGPAVLNLLDMHKWGPFEKILDAACQLTISMALMATAFRIPKSYAEKHWRLQSILLFFGMLGMCALSTLLMRLVFGFDWLICLLIGAVITPTDPVVSSTVVSGETARQLIPDRVRHAISFESAANDGMAFPLVLLPLLLLQKPEGAWQEWLLKPVLWETGGGILFGVLIGYTAGKLLVKARNINWMTKSVLLSFSLSLGFTVLGLLEIIKSNGILGVFAAGFAANLVLDKDEDLEQEEIQESLERIFTIPIFVLFGLVLPWSDWWALGWNAVIIVVAVLLFRRLPVIFALGPFLKKLPKKADLVMVGWFGPIGVAAIYYMALTLSKTGMHEVWVVGSLIVFGSTIVHGLTGYPFAKLYSRWESNDKSKEETK</sequence>
<keyword evidence="8" id="KW-1185">Reference proteome</keyword>
<dbReference type="InterPro" id="IPR038770">
    <property type="entry name" value="Na+/solute_symporter_sf"/>
</dbReference>
<evidence type="ECO:0000256" key="3">
    <source>
        <dbReference type="ARBA" id="ARBA00022989"/>
    </source>
</evidence>
<reference evidence="8" key="1">
    <citation type="journal article" date="2019" name="Int. J. Syst. Evol. Microbiol.">
        <title>The Global Catalogue of Microorganisms (GCM) 10K type strain sequencing project: providing services to taxonomists for standard genome sequencing and annotation.</title>
        <authorList>
            <consortium name="The Broad Institute Genomics Platform"/>
            <consortium name="The Broad Institute Genome Sequencing Center for Infectious Disease"/>
            <person name="Wu L."/>
            <person name="Ma J."/>
        </authorList>
    </citation>
    <scope>NUCLEOTIDE SEQUENCE [LARGE SCALE GENOMIC DNA]</scope>
    <source>
        <strain evidence="8">JCM 16545</strain>
    </source>
</reference>
<comment type="subcellular location">
    <subcellularLocation>
        <location evidence="1">Membrane</location>
        <topology evidence="1">Multi-pass membrane protein</topology>
    </subcellularLocation>
</comment>
<feature type="transmembrane region" description="Helical" evidence="5">
    <location>
        <begin position="63"/>
        <end position="83"/>
    </location>
</feature>
<evidence type="ECO:0000313" key="8">
    <source>
        <dbReference type="Proteomes" id="UP001597369"/>
    </source>
</evidence>
<evidence type="ECO:0000256" key="5">
    <source>
        <dbReference type="SAM" id="Phobius"/>
    </source>
</evidence>
<keyword evidence="4 5" id="KW-0472">Membrane</keyword>
<protein>
    <submittedName>
        <fullName evidence="7">Cation:proton antiporter</fullName>
    </submittedName>
</protein>
<keyword evidence="2 5" id="KW-0812">Transmembrane</keyword>
<dbReference type="InterPro" id="IPR004712">
    <property type="entry name" value="Na+/H+_antiporter_fungi"/>
</dbReference>
<evidence type="ECO:0000313" key="7">
    <source>
        <dbReference type="EMBL" id="MFD2066321.1"/>
    </source>
</evidence>
<dbReference type="Gene3D" id="1.20.1530.20">
    <property type="match status" value="1"/>
</dbReference>
<feature type="transmembrane region" description="Helical" evidence="5">
    <location>
        <begin position="165"/>
        <end position="182"/>
    </location>
</feature>
<evidence type="ECO:0000259" key="6">
    <source>
        <dbReference type="Pfam" id="PF00999"/>
    </source>
</evidence>